<protein>
    <submittedName>
        <fullName evidence="1">DUF72 domain-containing protein</fullName>
    </submittedName>
</protein>
<dbReference type="InterPro" id="IPR036520">
    <property type="entry name" value="UPF0759_sf"/>
</dbReference>
<evidence type="ECO:0000313" key="2">
    <source>
        <dbReference type="Proteomes" id="UP000550787"/>
    </source>
</evidence>
<reference evidence="1 2" key="1">
    <citation type="submission" date="2020-04" db="EMBL/GenBank/DDBJ databases">
        <title>Description of novel Gluconacetobacter.</title>
        <authorList>
            <person name="Sombolestani A."/>
        </authorList>
    </citation>
    <scope>NUCLEOTIDE SEQUENCE [LARGE SCALE GENOMIC DNA]</scope>
    <source>
        <strain evidence="1 2">LMG 7603</strain>
    </source>
</reference>
<evidence type="ECO:0000313" key="1">
    <source>
        <dbReference type="EMBL" id="MBB2158153.1"/>
    </source>
</evidence>
<organism evidence="1 2">
    <name type="scientific">Gluconacetobacter diazotrophicus</name>
    <name type="common">Acetobacter diazotrophicus</name>
    <dbReference type="NCBI Taxonomy" id="33996"/>
    <lineage>
        <taxon>Bacteria</taxon>
        <taxon>Pseudomonadati</taxon>
        <taxon>Pseudomonadota</taxon>
        <taxon>Alphaproteobacteria</taxon>
        <taxon>Acetobacterales</taxon>
        <taxon>Acetobacteraceae</taxon>
        <taxon>Gluconacetobacter</taxon>
    </lineage>
</organism>
<dbReference type="Pfam" id="PF01904">
    <property type="entry name" value="DUF72"/>
    <property type="match status" value="1"/>
</dbReference>
<accession>A0A7W4I8E7</accession>
<dbReference type="OMA" id="FFNNDHW"/>
<name>A0A7W4I8E7_GLUDI</name>
<dbReference type="AlphaFoldDB" id="A0A7W4I8E7"/>
<gene>
    <name evidence="1" type="ORF">HLH33_17930</name>
</gene>
<dbReference type="Gene3D" id="3.20.20.410">
    <property type="entry name" value="Protein of unknown function UPF0759"/>
    <property type="match status" value="1"/>
</dbReference>
<dbReference type="PANTHER" id="PTHR30348:SF14">
    <property type="entry name" value="BLR8050 PROTEIN"/>
    <property type="match status" value="1"/>
</dbReference>
<dbReference type="EMBL" id="JABEQG010000060">
    <property type="protein sequence ID" value="MBB2158153.1"/>
    <property type="molecule type" value="Genomic_DNA"/>
</dbReference>
<comment type="caution">
    <text evidence="1">The sequence shown here is derived from an EMBL/GenBank/DDBJ whole genome shotgun (WGS) entry which is preliminary data.</text>
</comment>
<sequence>MSIRVGVAGWSIPPALAGQFPSVGTHLERYGARFSAVEINSSFYRPHRRTTYQRWAASVPPEFRFSVKLPRTITHERRLIDCRSLIERFAEETGGLGDKRGPILVQLPPSFAYPGDAAEQFINDLKGMITGSVVLEPRHASWFQPEVDHMLRRQQVSRVAADPAKPLRAAQPGGWGGLAYFRLHGSPRIYESPYGKDAIEAHAKVVASLAERGADIWTIYDNTTFGAATQNAFQLADALVNTNSEMARSVTDRS</sequence>
<dbReference type="SUPFAM" id="SSF117396">
    <property type="entry name" value="TM1631-like"/>
    <property type="match status" value="1"/>
</dbReference>
<dbReference type="InterPro" id="IPR002763">
    <property type="entry name" value="DUF72"/>
</dbReference>
<dbReference type="Proteomes" id="UP000550787">
    <property type="component" value="Unassembled WGS sequence"/>
</dbReference>
<dbReference type="PANTHER" id="PTHR30348">
    <property type="entry name" value="UNCHARACTERIZED PROTEIN YECE"/>
    <property type="match status" value="1"/>
</dbReference>
<proteinExistence type="predicted"/>
<dbReference type="RefSeq" id="WP_012226804.1">
    <property type="nucleotide sequence ID" value="NZ_JABEQG010000060.1"/>
</dbReference>